<organism evidence="6 7">
    <name type="scientific">Armillaria ostoyae</name>
    <name type="common">Armillaria root rot fungus</name>
    <dbReference type="NCBI Taxonomy" id="47428"/>
    <lineage>
        <taxon>Eukaryota</taxon>
        <taxon>Fungi</taxon>
        <taxon>Dikarya</taxon>
        <taxon>Basidiomycota</taxon>
        <taxon>Agaricomycotina</taxon>
        <taxon>Agaricomycetes</taxon>
        <taxon>Agaricomycetidae</taxon>
        <taxon>Agaricales</taxon>
        <taxon>Marasmiineae</taxon>
        <taxon>Physalacriaceae</taxon>
        <taxon>Armillaria</taxon>
    </lineage>
</organism>
<dbReference type="Gene3D" id="3.40.50.1820">
    <property type="entry name" value="alpha/beta hydrolase"/>
    <property type="match status" value="1"/>
</dbReference>
<keyword evidence="3" id="KW-0732">Signal</keyword>
<dbReference type="InterPro" id="IPR000073">
    <property type="entry name" value="AB_hydrolase_1"/>
</dbReference>
<dbReference type="Pfam" id="PF08386">
    <property type="entry name" value="Abhydrolase_4"/>
    <property type="match status" value="1"/>
</dbReference>
<keyword evidence="7" id="KW-1185">Reference proteome</keyword>
<dbReference type="STRING" id="47428.A0A284S2Z6"/>
<feature type="domain" description="AB hydrolase-1" evidence="4">
    <location>
        <begin position="84"/>
        <end position="272"/>
    </location>
</feature>
<dbReference type="SUPFAM" id="SSF53474">
    <property type="entry name" value="alpha/beta-Hydrolases"/>
    <property type="match status" value="1"/>
</dbReference>
<evidence type="ECO:0000313" key="7">
    <source>
        <dbReference type="Proteomes" id="UP000219338"/>
    </source>
</evidence>
<dbReference type="Proteomes" id="UP000219338">
    <property type="component" value="Unassembled WGS sequence"/>
</dbReference>
<dbReference type="InterPro" id="IPR029058">
    <property type="entry name" value="AB_hydrolase_fold"/>
</dbReference>
<keyword evidence="2" id="KW-0378">Hydrolase</keyword>
<proteinExistence type="inferred from homology"/>
<dbReference type="Pfam" id="PF00561">
    <property type="entry name" value="Abhydrolase_1"/>
    <property type="match status" value="1"/>
</dbReference>
<feature type="chain" id="PRO_5012131285" evidence="3">
    <location>
        <begin position="24"/>
        <end position="547"/>
    </location>
</feature>
<evidence type="ECO:0000256" key="2">
    <source>
        <dbReference type="ARBA" id="ARBA00022801"/>
    </source>
</evidence>
<dbReference type="PANTHER" id="PTHR43248">
    <property type="entry name" value="2-SUCCINYL-6-HYDROXY-2,4-CYCLOHEXADIENE-1-CARBOXYLATE SYNTHASE"/>
    <property type="match status" value="1"/>
</dbReference>
<dbReference type="OrthoDB" id="425534at2759"/>
<accession>A0A284S2Z6</accession>
<dbReference type="OMA" id="WAEIRMS"/>
<evidence type="ECO:0000259" key="5">
    <source>
        <dbReference type="Pfam" id="PF08386"/>
    </source>
</evidence>
<dbReference type="GO" id="GO:0016787">
    <property type="term" value="F:hydrolase activity"/>
    <property type="evidence" value="ECO:0007669"/>
    <property type="project" value="UniProtKB-KW"/>
</dbReference>
<evidence type="ECO:0000256" key="3">
    <source>
        <dbReference type="SAM" id="SignalP"/>
    </source>
</evidence>
<feature type="signal peptide" evidence="3">
    <location>
        <begin position="1"/>
        <end position="23"/>
    </location>
</feature>
<evidence type="ECO:0000313" key="6">
    <source>
        <dbReference type="EMBL" id="SJL15388.1"/>
    </source>
</evidence>
<sequence>MISLFLPFSVLVYCALIFPTVLAQSDFDWGTIEPTKNLSWVDCYSDYKCTRFQVPIDYSNEDGDKATLAIIKLSAQSETDYKGTVLINPGGPGESGVAAITSLGSFLASVIGNQYDIIGFDPRGTANSIPRAQFFLSAEEQSQWLANPNHWTLVANTTSDQIPHLWASSQVLAELAKERDNGILDYISTDNVARDMLRISEAAGQQKLQYWGFSYGTVLGSTFAAMFPDKVERMVLDGVLDMDGYYSGDWRNELADTDKDVQSFFDGCVAAGPEACAFYAPTSEEISNNLDSLYESLRAQPVPVVTPSFYGVVDYATLRTAVRSSLYQPYALFSTLAEGLAGLAAGNGSIIYGMQAQTSDDTSSVYDNALDAEIAISCSDALKNTDSVADLFAYWDSIKGLSAFADILFTERISCSGWKFHRDGRFTGPITGNTSYPILLIGNTADPVTPLSAAKKTSSAFPGSVVLTQHASGASNPLSSGFRMLTFLFLQHTSLAASSTCTQAYVQAYFQNGTLPGDGTVCEVESEMFPTSSNATGLRRRTFFGRK</sequence>
<dbReference type="EMBL" id="FUEG01000028">
    <property type="protein sequence ID" value="SJL15388.1"/>
    <property type="molecule type" value="Genomic_DNA"/>
</dbReference>
<reference evidence="7" key="1">
    <citation type="journal article" date="2017" name="Nat. Ecol. Evol.">
        <title>Genome expansion and lineage-specific genetic innovations in the forest pathogenic fungi Armillaria.</title>
        <authorList>
            <person name="Sipos G."/>
            <person name="Prasanna A.N."/>
            <person name="Walter M.C."/>
            <person name="O'Connor E."/>
            <person name="Balint B."/>
            <person name="Krizsan K."/>
            <person name="Kiss B."/>
            <person name="Hess J."/>
            <person name="Varga T."/>
            <person name="Slot J."/>
            <person name="Riley R."/>
            <person name="Boka B."/>
            <person name="Rigling D."/>
            <person name="Barry K."/>
            <person name="Lee J."/>
            <person name="Mihaltcheva S."/>
            <person name="LaButti K."/>
            <person name="Lipzen A."/>
            <person name="Waldron R."/>
            <person name="Moloney N.M."/>
            <person name="Sperisen C."/>
            <person name="Kredics L."/>
            <person name="Vagvoelgyi C."/>
            <person name="Patrignani A."/>
            <person name="Fitzpatrick D."/>
            <person name="Nagy I."/>
            <person name="Doyle S."/>
            <person name="Anderson J.B."/>
            <person name="Grigoriev I.V."/>
            <person name="Gueldener U."/>
            <person name="Muensterkoetter M."/>
            <person name="Nagy L.G."/>
        </authorList>
    </citation>
    <scope>NUCLEOTIDE SEQUENCE [LARGE SCALE GENOMIC DNA]</scope>
    <source>
        <strain evidence="7">C18/9</strain>
    </source>
</reference>
<evidence type="ECO:0000259" key="4">
    <source>
        <dbReference type="Pfam" id="PF00561"/>
    </source>
</evidence>
<gene>
    <name evidence="6" type="ORF">ARMOST_18884</name>
</gene>
<feature type="domain" description="Peptidase S33 tripeptidyl aminopeptidase-like C-terminal" evidence="5">
    <location>
        <begin position="407"/>
        <end position="522"/>
    </location>
</feature>
<name>A0A284S2Z6_ARMOS</name>
<evidence type="ECO:0000256" key="1">
    <source>
        <dbReference type="ARBA" id="ARBA00010088"/>
    </source>
</evidence>
<dbReference type="AlphaFoldDB" id="A0A284S2Z6"/>
<dbReference type="PANTHER" id="PTHR43248:SF25">
    <property type="entry name" value="AB HYDROLASE-1 DOMAIN-CONTAINING PROTEIN-RELATED"/>
    <property type="match status" value="1"/>
</dbReference>
<comment type="similarity">
    <text evidence="1">Belongs to the peptidase S33 family.</text>
</comment>
<protein>
    <submittedName>
        <fullName evidence="6">Uncharacterized protein</fullName>
    </submittedName>
</protein>
<dbReference type="InterPro" id="IPR013595">
    <property type="entry name" value="Pept_S33_TAP-like_C"/>
</dbReference>
<dbReference type="InterPro" id="IPR051601">
    <property type="entry name" value="Serine_prot/Carboxylest_S33"/>
</dbReference>